<dbReference type="AlphaFoldDB" id="A0AAN7UY70"/>
<gene>
    <name evidence="1" type="ORF">RRF57_008533</name>
</gene>
<sequence>MMLSNLIELAELGGGFPDLFYSTSRIIRLDALTIFRQKENYMEVYQLGTEWLASQLLVLVALHTKAAEPLLNLGSTYSGMGATGYCLFAMFFAFVPKDASQGVFIVSGTSQLCFEFRSQRRTKCRVAGPLSWYGSRACRTLQLLINIMSPFCVGNRICCAAAVSCTNAKASSCAGSRSGILPSTMVG</sequence>
<accession>A0AAN7UY70</accession>
<reference evidence="1 2" key="1">
    <citation type="submission" date="2023-10" db="EMBL/GenBank/DDBJ databases">
        <title>Draft genome sequence of Xylaria bambusicola isolate GMP-LS, the root and basal stem rot pathogen of sugarcane in Indonesia.</title>
        <authorList>
            <person name="Selvaraj P."/>
            <person name="Muralishankar V."/>
            <person name="Muruganantham S."/>
            <person name="Sp S."/>
            <person name="Haryani S."/>
            <person name="Lau K.J.X."/>
            <person name="Naqvi N.I."/>
        </authorList>
    </citation>
    <scope>NUCLEOTIDE SEQUENCE [LARGE SCALE GENOMIC DNA]</scope>
    <source>
        <strain evidence="1">GMP-LS</strain>
    </source>
</reference>
<evidence type="ECO:0000313" key="1">
    <source>
        <dbReference type="EMBL" id="KAK5632819.1"/>
    </source>
</evidence>
<keyword evidence="2" id="KW-1185">Reference proteome</keyword>
<evidence type="ECO:0000313" key="2">
    <source>
        <dbReference type="Proteomes" id="UP001305414"/>
    </source>
</evidence>
<name>A0AAN7UY70_9PEZI</name>
<dbReference type="EMBL" id="JAWHQM010000027">
    <property type="protein sequence ID" value="KAK5632819.1"/>
    <property type="molecule type" value="Genomic_DNA"/>
</dbReference>
<dbReference type="Proteomes" id="UP001305414">
    <property type="component" value="Unassembled WGS sequence"/>
</dbReference>
<proteinExistence type="predicted"/>
<protein>
    <submittedName>
        <fullName evidence="1">Uncharacterized protein</fullName>
    </submittedName>
</protein>
<organism evidence="1 2">
    <name type="scientific">Xylaria bambusicola</name>
    <dbReference type="NCBI Taxonomy" id="326684"/>
    <lineage>
        <taxon>Eukaryota</taxon>
        <taxon>Fungi</taxon>
        <taxon>Dikarya</taxon>
        <taxon>Ascomycota</taxon>
        <taxon>Pezizomycotina</taxon>
        <taxon>Sordariomycetes</taxon>
        <taxon>Xylariomycetidae</taxon>
        <taxon>Xylariales</taxon>
        <taxon>Xylariaceae</taxon>
        <taxon>Xylaria</taxon>
    </lineage>
</organism>
<comment type="caution">
    <text evidence="1">The sequence shown here is derived from an EMBL/GenBank/DDBJ whole genome shotgun (WGS) entry which is preliminary data.</text>
</comment>